<comment type="caution">
    <text evidence="1">The sequence shown here is derived from an EMBL/GenBank/DDBJ whole genome shotgun (WGS) entry which is preliminary data.</text>
</comment>
<dbReference type="EMBL" id="JAINUG010000170">
    <property type="protein sequence ID" value="KAJ8390376.1"/>
    <property type="molecule type" value="Genomic_DNA"/>
</dbReference>
<evidence type="ECO:0000313" key="1">
    <source>
        <dbReference type="EMBL" id="KAJ8390376.1"/>
    </source>
</evidence>
<name>A0AAD7RU06_9TELE</name>
<proteinExistence type="predicted"/>
<gene>
    <name evidence="1" type="ORF">AAFF_G00107700</name>
</gene>
<accession>A0AAD7RU06</accession>
<dbReference type="AlphaFoldDB" id="A0AAD7RU06"/>
<dbReference type="Proteomes" id="UP001221898">
    <property type="component" value="Unassembled WGS sequence"/>
</dbReference>
<sequence length="130" mass="14009">MPLMSLWHALQRAGSGGQACRLNAGTRRGTHGAEVPWGHGARRTCSSAASQNWSIAFPRPCPSLTASGVVESRLRSLTIAHRYGGAAALRRVSPVKFRLRLSKGRLSKEACGFHQTVHQITPSPPDKEAD</sequence>
<keyword evidence="2" id="KW-1185">Reference proteome</keyword>
<protein>
    <submittedName>
        <fullName evidence="1">Uncharacterized protein</fullName>
    </submittedName>
</protein>
<reference evidence="1" key="1">
    <citation type="journal article" date="2023" name="Science">
        <title>Genome structures resolve the early diversification of teleost fishes.</title>
        <authorList>
            <person name="Parey E."/>
            <person name="Louis A."/>
            <person name="Montfort J."/>
            <person name="Bouchez O."/>
            <person name="Roques C."/>
            <person name="Iampietro C."/>
            <person name="Lluch J."/>
            <person name="Castinel A."/>
            <person name="Donnadieu C."/>
            <person name="Desvignes T."/>
            <person name="Floi Bucao C."/>
            <person name="Jouanno E."/>
            <person name="Wen M."/>
            <person name="Mejri S."/>
            <person name="Dirks R."/>
            <person name="Jansen H."/>
            <person name="Henkel C."/>
            <person name="Chen W.J."/>
            <person name="Zahm M."/>
            <person name="Cabau C."/>
            <person name="Klopp C."/>
            <person name="Thompson A.W."/>
            <person name="Robinson-Rechavi M."/>
            <person name="Braasch I."/>
            <person name="Lecointre G."/>
            <person name="Bobe J."/>
            <person name="Postlethwait J.H."/>
            <person name="Berthelot C."/>
            <person name="Roest Crollius H."/>
            <person name="Guiguen Y."/>
        </authorList>
    </citation>
    <scope>NUCLEOTIDE SEQUENCE</scope>
    <source>
        <strain evidence="1">NC1722</strain>
    </source>
</reference>
<evidence type="ECO:0000313" key="2">
    <source>
        <dbReference type="Proteomes" id="UP001221898"/>
    </source>
</evidence>
<organism evidence="1 2">
    <name type="scientific">Aldrovandia affinis</name>
    <dbReference type="NCBI Taxonomy" id="143900"/>
    <lineage>
        <taxon>Eukaryota</taxon>
        <taxon>Metazoa</taxon>
        <taxon>Chordata</taxon>
        <taxon>Craniata</taxon>
        <taxon>Vertebrata</taxon>
        <taxon>Euteleostomi</taxon>
        <taxon>Actinopterygii</taxon>
        <taxon>Neopterygii</taxon>
        <taxon>Teleostei</taxon>
        <taxon>Notacanthiformes</taxon>
        <taxon>Halosauridae</taxon>
        <taxon>Aldrovandia</taxon>
    </lineage>
</organism>